<comment type="caution">
    <text evidence="1">The sequence shown here is derived from an EMBL/GenBank/DDBJ whole genome shotgun (WGS) entry which is preliminary data.</text>
</comment>
<keyword evidence="2" id="KW-1185">Reference proteome</keyword>
<name>A0ACB7WGG4_DIOAL</name>
<sequence length="216" mass="23272">MAENHAAPVRIPPAPFRPKSSLRFLGVLKQPDSDPLELDEGDVVWSSDDHSSPSSSPPILSEVRDRSYSPGGRRRPFPQEAIGLSALLASGDDGPMVRRGLPVPAPAPAPASGEIGADGGGIGRAVYGSAPVNVPAWPKGRARASMNGWDEEWDEYKKRGEDEDEDDDEEMVPPHVIVARSHVTRFSVCEGAGRTLKGRDLRSVRNAVFKQTGFLD</sequence>
<protein>
    <submittedName>
        <fullName evidence="1">Senescence regulator S40 protein</fullName>
    </submittedName>
</protein>
<reference evidence="2" key="1">
    <citation type="journal article" date="2022" name="Nat. Commun.">
        <title>Chromosome evolution and the genetic basis of agronomically important traits in greater yam.</title>
        <authorList>
            <person name="Bredeson J.V."/>
            <person name="Lyons J.B."/>
            <person name="Oniyinde I.O."/>
            <person name="Okereke N.R."/>
            <person name="Kolade O."/>
            <person name="Nnabue I."/>
            <person name="Nwadili C.O."/>
            <person name="Hribova E."/>
            <person name="Parker M."/>
            <person name="Nwogha J."/>
            <person name="Shu S."/>
            <person name="Carlson J."/>
            <person name="Kariba R."/>
            <person name="Muthemba S."/>
            <person name="Knop K."/>
            <person name="Barton G.J."/>
            <person name="Sherwood A.V."/>
            <person name="Lopez-Montes A."/>
            <person name="Asiedu R."/>
            <person name="Jamnadass R."/>
            <person name="Muchugi A."/>
            <person name="Goodstein D."/>
            <person name="Egesi C.N."/>
            <person name="Featherston J."/>
            <person name="Asfaw A."/>
            <person name="Simpson G.G."/>
            <person name="Dolezel J."/>
            <person name="Hendre P.S."/>
            <person name="Van Deynze A."/>
            <person name="Kumar P.L."/>
            <person name="Obidiegwu J.E."/>
            <person name="Bhattacharjee R."/>
            <person name="Rokhsar D.S."/>
        </authorList>
    </citation>
    <scope>NUCLEOTIDE SEQUENCE [LARGE SCALE GENOMIC DNA]</scope>
    <source>
        <strain evidence="2">cv. TDa95/00328</strain>
    </source>
</reference>
<evidence type="ECO:0000313" key="1">
    <source>
        <dbReference type="EMBL" id="KAH7686898.1"/>
    </source>
</evidence>
<organism evidence="1 2">
    <name type="scientific">Dioscorea alata</name>
    <name type="common">Purple yam</name>
    <dbReference type="NCBI Taxonomy" id="55571"/>
    <lineage>
        <taxon>Eukaryota</taxon>
        <taxon>Viridiplantae</taxon>
        <taxon>Streptophyta</taxon>
        <taxon>Embryophyta</taxon>
        <taxon>Tracheophyta</taxon>
        <taxon>Spermatophyta</taxon>
        <taxon>Magnoliopsida</taxon>
        <taxon>Liliopsida</taxon>
        <taxon>Dioscoreales</taxon>
        <taxon>Dioscoreaceae</taxon>
        <taxon>Dioscorea</taxon>
    </lineage>
</organism>
<gene>
    <name evidence="1" type="ORF">IHE45_04G134700</name>
</gene>
<dbReference type="EMBL" id="CM037014">
    <property type="protein sequence ID" value="KAH7686898.1"/>
    <property type="molecule type" value="Genomic_DNA"/>
</dbReference>
<proteinExistence type="predicted"/>
<dbReference type="Proteomes" id="UP000827976">
    <property type="component" value="Chromosome 4"/>
</dbReference>
<accession>A0ACB7WGG4</accession>
<evidence type="ECO:0000313" key="2">
    <source>
        <dbReference type="Proteomes" id="UP000827976"/>
    </source>
</evidence>